<gene>
    <name evidence="9" type="ORF">PFMG_03236</name>
</gene>
<keyword evidence="5" id="KW-0804">Transcription</keyword>
<proteinExistence type="inferred from homology"/>
<evidence type="ECO:0000256" key="3">
    <source>
        <dbReference type="ARBA" id="ARBA00022491"/>
    </source>
</evidence>
<reference evidence="10" key="2">
    <citation type="submission" date="2015-07" db="EMBL/GenBank/DDBJ databases">
        <title>The genome sequence of Plasmodium falciparum IGH-CR14.</title>
        <authorList>
            <consortium name="The Broad Institute Genome Sequencing Platform"/>
            <person name="Volkman S.K."/>
            <person name="Neafsey D.E."/>
            <person name="Dash A.P."/>
            <person name="Chitnis C.E."/>
            <person name="Hartl D.L."/>
            <person name="Young S.K."/>
            <person name="Kodira C.D."/>
            <person name="Zeng Q."/>
            <person name="Koehrsen M."/>
            <person name="Godfrey P."/>
            <person name="Alvarado L."/>
            <person name="Berlin A."/>
            <person name="Borenstein D."/>
            <person name="Chen Z."/>
            <person name="Engels R."/>
            <person name="Freedman E."/>
            <person name="Gellesch M."/>
            <person name="Goldberg J."/>
            <person name="Griggs A."/>
            <person name="Gujja S."/>
            <person name="Heiman D."/>
            <person name="Hepburn T."/>
            <person name="Howarth C."/>
            <person name="Jen D."/>
            <person name="Larson L."/>
            <person name="Lewis B."/>
            <person name="Mehta T."/>
            <person name="Park D."/>
            <person name="Pearson M."/>
            <person name="Roberts A."/>
            <person name="Saif S."/>
            <person name="Shea T."/>
            <person name="Shenoy N."/>
            <person name="Sisk P."/>
            <person name="Stolte C."/>
            <person name="Sykes S."/>
            <person name="Walk T."/>
            <person name="White J."/>
            <person name="Yandava C."/>
            <person name="Wirth D.F."/>
            <person name="Nusbaum C."/>
            <person name="Birren B."/>
        </authorList>
    </citation>
    <scope>NUCLEOTIDE SEQUENCE [LARGE SCALE GENOMIC DNA]</scope>
    <source>
        <strain evidence="10">IGH-CR14</strain>
    </source>
</reference>
<organism evidence="9 10">
    <name type="scientific">Plasmodium falciparum IGH-CR14</name>
    <dbReference type="NCBI Taxonomy" id="580059"/>
    <lineage>
        <taxon>Eukaryota</taxon>
        <taxon>Sar</taxon>
        <taxon>Alveolata</taxon>
        <taxon>Apicomplexa</taxon>
        <taxon>Aconoidasida</taxon>
        <taxon>Haemosporida</taxon>
        <taxon>Plasmodiidae</taxon>
        <taxon>Plasmodium</taxon>
        <taxon>Plasmodium (Laverania)</taxon>
    </lineage>
</organism>
<dbReference type="Proteomes" id="UP000054562">
    <property type="component" value="Unassembled WGS sequence"/>
</dbReference>
<evidence type="ECO:0000256" key="7">
    <source>
        <dbReference type="SAM" id="Coils"/>
    </source>
</evidence>
<accession>A0A0L1IBG6</accession>
<dbReference type="PANTHER" id="PTHR12144">
    <property type="entry name" value="NEGATIVE ELONGATION FACTOR D"/>
    <property type="match status" value="1"/>
</dbReference>
<evidence type="ECO:0000256" key="2">
    <source>
        <dbReference type="ARBA" id="ARBA00005726"/>
    </source>
</evidence>
<evidence type="ECO:0000256" key="6">
    <source>
        <dbReference type="ARBA" id="ARBA00023242"/>
    </source>
</evidence>
<reference evidence="10" key="1">
    <citation type="submission" date="2015-07" db="EMBL/GenBank/DDBJ databases">
        <title>Annotation of Plasmodium falciparum IGH-CR14.</title>
        <authorList>
            <consortium name="The Broad Institute Genome Sequencing Platform"/>
            <person name="Volkman S.K."/>
            <person name="Neafsey D.E."/>
            <person name="Dash A.P."/>
            <person name="Chitnis C.E."/>
            <person name="Hartl D.L."/>
            <person name="Young S.K."/>
            <person name="Zeng Q."/>
            <person name="Koehrsen M."/>
            <person name="Alvarado L."/>
            <person name="Berlin A."/>
            <person name="Borenstein D."/>
            <person name="Chapman S.B."/>
            <person name="Chen Z."/>
            <person name="Engels R."/>
            <person name="Freedman E."/>
            <person name="Gellesch M."/>
            <person name="Goldberg J."/>
            <person name="Griggs A."/>
            <person name="Gujja S."/>
            <person name="Heilman E.R."/>
            <person name="Heiman D.I."/>
            <person name="Howarth C."/>
            <person name="Jen D."/>
            <person name="Larson L."/>
            <person name="Mehta T."/>
            <person name="Neiman D."/>
            <person name="Park D."/>
            <person name="Pearson M."/>
            <person name="Roberts A."/>
            <person name="Saif S."/>
            <person name="Shea T."/>
            <person name="Shenoy N."/>
            <person name="Sisk P."/>
            <person name="Stolte C."/>
            <person name="Sykes S."/>
            <person name="Walk T."/>
            <person name="White J."/>
            <person name="Yandava C."/>
            <person name="Haas B."/>
            <person name="Henn M.R."/>
            <person name="Nusbaum C."/>
            <person name="Birren B."/>
        </authorList>
    </citation>
    <scope>NUCLEOTIDE SEQUENCE [LARGE SCALE GENOMIC DNA]</scope>
    <source>
        <strain evidence="10">IGH-CR14</strain>
    </source>
</reference>
<feature type="coiled-coil region" evidence="7">
    <location>
        <begin position="214"/>
        <end position="288"/>
    </location>
</feature>
<keyword evidence="7" id="KW-0175">Coiled coil</keyword>
<evidence type="ECO:0000313" key="9">
    <source>
        <dbReference type="EMBL" id="KNG76981.1"/>
    </source>
</evidence>
<feature type="compositionally biased region" description="Low complexity" evidence="8">
    <location>
        <begin position="1078"/>
        <end position="1088"/>
    </location>
</feature>
<evidence type="ECO:0000256" key="4">
    <source>
        <dbReference type="ARBA" id="ARBA00023015"/>
    </source>
</evidence>
<dbReference type="EMBL" id="GG665233">
    <property type="protein sequence ID" value="KNG76981.1"/>
    <property type="molecule type" value="Genomic_DNA"/>
</dbReference>
<dbReference type="GO" id="GO:0032021">
    <property type="term" value="C:NELF complex"/>
    <property type="evidence" value="ECO:0007669"/>
    <property type="project" value="TreeGrafter"/>
</dbReference>
<evidence type="ECO:0000256" key="5">
    <source>
        <dbReference type="ARBA" id="ARBA00023163"/>
    </source>
</evidence>
<dbReference type="GO" id="GO:0034244">
    <property type="term" value="P:negative regulation of transcription elongation by RNA polymerase II"/>
    <property type="evidence" value="ECO:0007669"/>
    <property type="project" value="TreeGrafter"/>
</dbReference>
<comment type="subcellular location">
    <subcellularLocation>
        <location evidence="1">Nucleus</location>
    </subcellularLocation>
</comment>
<dbReference type="OrthoDB" id="364993at2759"/>
<keyword evidence="6" id="KW-0539">Nucleus</keyword>
<keyword evidence="3" id="KW-0678">Repressor</keyword>
<evidence type="ECO:0000313" key="10">
    <source>
        <dbReference type="Proteomes" id="UP000054562"/>
    </source>
</evidence>
<name>A0A0L1IBG6_PLAFA</name>
<sequence>MKRKKKNSIGLCNCSFDEFQEGVEFIKETDSILDDDIFLILKRVCSFLFYCVKNNKFDCLENYDKLKKFCNKRSKRESVQYKDRKEENIDDEKYPSTSKDKDDNINETYVYSSVKKISTNHNIYNRFSKDEGVTTILQDENNNMKNFMEHEKEIKKKKKIFSHKDLIIIKNINRLLLNKIIDNYVGYSWLCLILLEYLNVLDSYIKYQEDITKMKKKENEKNDHTLLINEEEEKKQQEKDYYDIFCKKELTYVIKELEKLKEAKEQNLNKYMSKKKKINNNNNNNNNNNVSLYVYEKKKKKEKQINIQKSKYTNYLFCYYDNFIHCDKHVVDKKENEKIIYLNDYDNDSYKWIFDESKNDDEEDKKEDNHEDEQEDNQHDEQHGKYKTFDELTVREKNWYQDRNYYNNNNYYNDQMNNYDHTNEKIYMNTQEYPQGEFSEYTPLNKNKRKLSNVSEEGNKNIYKKKKVSWGKRENVLDNDVDRNYDENGNRIKRKNLKKKKKKTNKLEELENFMNKFYFDDNEKENTNNITTYTSNFNIFTLRISEEIQKFLLLKEPEEEEDILNICKNICVSENSYIYAQLILEYIYRNNNDNSMRRLSQYLCLYILYKDINIYNICNNYFSNVIENEISISYLIFKINNLHNYHCLYNIFKNIYMIRNKGCMHINNTDIINLYNSILRVLKVFNGQKLLLFDSTYMFDDMNRNERLMNRDEHVQTNNSIYYKNGGYDKLPEDNNCGDIHGDNHSNDIFSYNESSFLNYPSNFSDENRSTLEEYTRRCSINKINEHNLPKEKNISTYTDKMDAKINDKQNNDKMDLANSEQNYLEGDLTSDMYECTEEKVIDKLNMDKLNMDKLNMDKLNMDKLNMDKLNMDKLNMDKLNMDKLNMDKLNMDKLNMDKLNMDKLNIDKLNIDKLNIDKSHTDKSFINSESFNFSENKIKSGVSEFLLPSASQYGRENYNYDKEFLRINIYAEKIPLIHMRDIIFINNLINIFVNNNNLFSNNMYKVYGKVLIFLTTYSPYEYVYNQYYSSFFEKKKKKNSFKKYCTSFFDIYDDRMMVGTKDKKKNKKKKKKKNKNKNYNNNNNNNKILEDDEYVDNIYYNNTNNDHQSYEKSNESSFSNDTDNEEEKKTDSILNVKNNNDDNYTIKKMNPEKKIENNCLDEFNNALITNGKDNIIGLKDNTGDEEKTNLNNMSDKNLLIQNQINEHEEKNMKEWDDNKKKNSKTICSIKNIIDRNKKEEYPNNIDDLFEIKTEAKSCHEIKSSVFLNIKSKKKLKTNKINKKKKYYFYKLFHKFRMSYNHFIKYTQNEIFHIYEIIHGNYSDVQKDKMLIRKINSNLAASIIYKYIYNNIYEYINNSKINLIYPKFILLKYIVDKYPQKRYLTLHFLKELYIFIIEKEKALEEYVELRGNIVLFIVYMIRYENMFCYVVNIIKTMIYVLDKSLIRLFIMKTLTYCAPPYDLMFCQCLLNFIYSVLKKEGIYYKDEFKKIINKFLDEVANMHHMYQSSKTKELFILSNYIRDHMIQSEMETQPC</sequence>
<keyword evidence="4" id="KW-0805">Transcription regulation</keyword>
<protein>
    <submittedName>
        <fullName evidence="9">Uncharacterized protein</fullName>
    </submittedName>
</protein>
<dbReference type="PANTHER" id="PTHR12144:SF0">
    <property type="entry name" value="NEGATIVE ELONGATION FACTOR C_D"/>
    <property type="match status" value="1"/>
</dbReference>
<feature type="region of interest" description="Disordered" evidence="8">
    <location>
        <begin position="1062"/>
        <end position="1131"/>
    </location>
</feature>
<feature type="compositionally biased region" description="Basic and acidic residues" evidence="8">
    <location>
        <begin position="376"/>
        <end position="385"/>
    </location>
</feature>
<feature type="compositionally biased region" description="Basic residues" evidence="8">
    <location>
        <begin position="1063"/>
        <end position="1077"/>
    </location>
</feature>
<dbReference type="InterPro" id="IPR006942">
    <property type="entry name" value="TH1"/>
</dbReference>
<dbReference type="GO" id="GO:0003723">
    <property type="term" value="F:RNA binding"/>
    <property type="evidence" value="ECO:0007669"/>
    <property type="project" value="TreeGrafter"/>
</dbReference>
<evidence type="ECO:0000256" key="8">
    <source>
        <dbReference type="SAM" id="MobiDB-lite"/>
    </source>
</evidence>
<comment type="similarity">
    <text evidence="2">Belongs to the NELF-D family.</text>
</comment>
<feature type="region of interest" description="Disordered" evidence="8">
    <location>
        <begin position="360"/>
        <end position="385"/>
    </location>
</feature>
<feature type="region of interest" description="Disordered" evidence="8">
    <location>
        <begin position="81"/>
        <end position="101"/>
    </location>
</feature>
<feature type="compositionally biased region" description="Acidic residues" evidence="8">
    <location>
        <begin position="360"/>
        <end position="375"/>
    </location>
</feature>
<evidence type="ECO:0000256" key="1">
    <source>
        <dbReference type="ARBA" id="ARBA00004123"/>
    </source>
</evidence>